<evidence type="ECO:0000313" key="16">
    <source>
        <dbReference type="EMBL" id="MFL9880600.1"/>
    </source>
</evidence>
<dbReference type="PANTHER" id="PTHR43531">
    <property type="entry name" value="PROTEIN ICFG"/>
    <property type="match status" value="1"/>
</dbReference>
<dbReference type="Proteomes" id="UP001629214">
    <property type="component" value="Unassembled WGS sequence"/>
</dbReference>
<organism evidence="16 17">
    <name type="scientific">Herbaspirillum rhizosphaerae</name>
    <dbReference type="NCBI Taxonomy" id="346179"/>
    <lineage>
        <taxon>Bacteria</taxon>
        <taxon>Pseudomonadati</taxon>
        <taxon>Pseudomonadota</taxon>
        <taxon>Betaproteobacteria</taxon>
        <taxon>Burkholderiales</taxon>
        <taxon>Oxalobacteraceae</taxon>
        <taxon>Herbaspirillum</taxon>
    </lineage>
</organism>
<evidence type="ECO:0000256" key="3">
    <source>
        <dbReference type="ARBA" id="ARBA00022481"/>
    </source>
</evidence>
<feature type="domain" description="HAMP" evidence="15">
    <location>
        <begin position="214"/>
        <end position="266"/>
    </location>
</feature>
<dbReference type="Gene3D" id="1.10.287.950">
    <property type="entry name" value="Methyl-accepting chemotaxis protein"/>
    <property type="match status" value="1"/>
</dbReference>
<evidence type="ECO:0000256" key="2">
    <source>
        <dbReference type="ARBA" id="ARBA00022475"/>
    </source>
</evidence>
<dbReference type="CDD" id="cd06225">
    <property type="entry name" value="HAMP"/>
    <property type="match status" value="1"/>
</dbReference>
<dbReference type="SMART" id="SM00304">
    <property type="entry name" value="HAMP"/>
    <property type="match status" value="1"/>
</dbReference>
<dbReference type="InterPro" id="IPR035440">
    <property type="entry name" value="4HB_MCP_dom_sf"/>
</dbReference>
<keyword evidence="6 13" id="KW-0812">Transmembrane</keyword>
<evidence type="ECO:0000313" key="17">
    <source>
        <dbReference type="Proteomes" id="UP001629214"/>
    </source>
</evidence>
<dbReference type="SUPFAM" id="SSF58104">
    <property type="entry name" value="Methyl-accepting chemotaxis protein (MCP) signaling domain"/>
    <property type="match status" value="1"/>
</dbReference>
<comment type="subcellular location">
    <subcellularLocation>
        <location evidence="1">Cell inner membrane</location>
        <topology evidence="1">Multi-pass membrane protein</topology>
    </subcellularLocation>
</comment>
<dbReference type="PROSITE" id="PS50111">
    <property type="entry name" value="CHEMOTAXIS_TRANSDUC_2"/>
    <property type="match status" value="1"/>
</dbReference>
<evidence type="ECO:0000256" key="6">
    <source>
        <dbReference type="ARBA" id="ARBA00022692"/>
    </source>
</evidence>
<evidence type="ECO:0000256" key="11">
    <source>
        <dbReference type="PROSITE-ProRule" id="PRU00284"/>
    </source>
</evidence>
<dbReference type="PROSITE" id="PS50885">
    <property type="entry name" value="HAMP"/>
    <property type="match status" value="1"/>
</dbReference>
<evidence type="ECO:0000256" key="8">
    <source>
        <dbReference type="ARBA" id="ARBA00023136"/>
    </source>
</evidence>
<keyword evidence="7 13" id="KW-1133">Transmembrane helix</keyword>
<dbReference type="InterPro" id="IPR003122">
    <property type="entry name" value="Tar_rcpt_lig-bd"/>
</dbReference>
<dbReference type="Pfam" id="PF00672">
    <property type="entry name" value="HAMP"/>
    <property type="match status" value="1"/>
</dbReference>
<feature type="domain" description="Methyl-accepting transducer" evidence="14">
    <location>
        <begin position="271"/>
        <end position="500"/>
    </location>
</feature>
<keyword evidence="2" id="KW-1003">Cell membrane</keyword>
<feature type="transmembrane region" description="Helical" evidence="13">
    <location>
        <begin position="12"/>
        <end position="30"/>
    </location>
</feature>
<keyword evidence="5" id="KW-0997">Cell inner membrane</keyword>
<keyword evidence="9 11" id="KW-0807">Transducer</keyword>
<evidence type="ECO:0000256" key="10">
    <source>
        <dbReference type="ARBA" id="ARBA00029447"/>
    </source>
</evidence>
<evidence type="ECO:0000256" key="7">
    <source>
        <dbReference type="ARBA" id="ARBA00022989"/>
    </source>
</evidence>
<dbReference type="RefSeq" id="WP_408169626.1">
    <property type="nucleotide sequence ID" value="NZ_JAQQFR010000014.1"/>
</dbReference>
<dbReference type="Gene3D" id="1.20.120.30">
    <property type="entry name" value="Aspartate receptor, ligand-binding domain"/>
    <property type="match status" value="1"/>
</dbReference>
<dbReference type="SMART" id="SM00283">
    <property type="entry name" value="MA"/>
    <property type="match status" value="1"/>
</dbReference>
<evidence type="ECO:0000256" key="1">
    <source>
        <dbReference type="ARBA" id="ARBA00004429"/>
    </source>
</evidence>
<dbReference type="Pfam" id="PF00015">
    <property type="entry name" value="MCPsignal"/>
    <property type="match status" value="1"/>
</dbReference>
<feature type="transmembrane region" description="Helical" evidence="13">
    <location>
        <begin position="189"/>
        <end position="211"/>
    </location>
</feature>
<keyword evidence="3" id="KW-0488">Methylation</keyword>
<evidence type="ECO:0000256" key="12">
    <source>
        <dbReference type="SAM" id="Coils"/>
    </source>
</evidence>
<comment type="caution">
    <text evidence="16">The sequence shown here is derived from an EMBL/GenBank/DDBJ whole genome shotgun (WGS) entry which is preliminary data.</text>
</comment>
<dbReference type="InterPro" id="IPR051310">
    <property type="entry name" value="MCP_chemotaxis"/>
</dbReference>
<evidence type="ECO:0000256" key="9">
    <source>
        <dbReference type="ARBA" id="ARBA00023224"/>
    </source>
</evidence>
<keyword evidence="12" id="KW-0175">Coiled coil</keyword>
<name>A0ABW8ZCU8_9BURK</name>
<dbReference type="SUPFAM" id="SSF47170">
    <property type="entry name" value="Aspartate receptor, ligand-binding domain"/>
    <property type="match status" value="1"/>
</dbReference>
<dbReference type="Pfam" id="PF02203">
    <property type="entry name" value="TarH"/>
    <property type="match status" value="1"/>
</dbReference>
<keyword evidence="8 13" id="KW-0472">Membrane</keyword>
<dbReference type="InterPro" id="IPR004089">
    <property type="entry name" value="MCPsignal_dom"/>
</dbReference>
<evidence type="ECO:0000256" key="13">
    <source>
        <dbReference type="SAM" id="Phobius"/>
    </source>
</evidence>
<feature type="coiled-coil region" evidence="12">
    <location>
        <begin position="290"/>
        <end position="320"/>
    </location>
</feature>
<evidence type="ECO:0000259" key="14">
    <source>
        <dbReference type="PROSITE" id="PS50111"/>
    </source>
</evidence>
<keyword evidence="17" id="KW-1185">Reference proteome</keyword>
<dbReference type="EMBL" id="JAQQFR010000014">
    <property type="protein sequence ID" value="MFL9880600.1"/>
    <property type="molecule type" value="Genomic_DNA"/>
</dbReference>
<dbReference type="PANTHER" id="PTHR43531:SF14">
    <property type="entry name" value="METHYL-ACCEPTING CHEMOTAXIS PROTEIN I-RELATED"/>
    <property type="match status" value="1"/>
</dbReference>
<dbReference type="CDD" id="cd11386">
    <property type="entry name" value="MCP_signal"/>
    <property type="match status" value="1"/>
</dbReference>
<protein>
    <submittedName>
        <fullName evidence="16">Methyl-accepting chemotaxis protein</fullName>
    </submittedName>
</protein>
<dbReference type="PRINTS" id="PR00260">
    <property type="entry name" value="CHEMTRNSDUCR"/>
</dbReference>
<gene>
    <name evidence="16" type="ORF">PQR63_19545</name>
</gene>
<proteinExistence type="inferred from homology"/>
<accession>A0ABW8ZCU8</accession>
<comment type="similarity">
    <text evidence="10">Belongs to the methyl-accepting chemotaxis (MCP) protein family.</text>
</comment>
<sequence length="552" mass="59368">MFAKLKIRTSLLFVLGIFSLALWTAVFIAWTDARQSAKAMNELIDLSDKQIQPLHEVERLFQSTLINMDNAYINLVRGDQVKANDYTRKASMALQEAKKTFESYRKGDKSASGLAERSQQVGQAYDAYTKVLEGREVALYDVSLDAYAAATTSAEEADRVFASTLRTVIRHAESVRDTLSAASEQRYMIAVYLAGGLFIFSLLLVGLYWMLFDRVLLRPLATTGMHFDRIAGGDLSSPVEGASRNEIGVLLGALQRMQQGLVETVSSIRNGTEDVNRSARDIAEGNIDLAARTEQQASSLEETAATLEELSAAVKQNAENTRHTNQLAATAAGDAVKGGELMSRIVGTMGEVSVSANKISEIVSVIDGIAFQTNILALNAAVEAARAGTQGRGFAVVATEVRSLALRSAEAAKEVKVLIGESAACIDLASSQVIETGRAMEQIVTSVNTVMNTMNEISIATQEQAEGLEQVSRVVVEMDKSTQENAALVDQTAEAANALTRQAGSLVQSVSVFNIVVSETEAEKDAVATEARDTMRPATDVTPRNMLGYVGA</sequence>
<dbReference type="InterPro" id="IPR003660">
    <property type="entry name" value="HAMP_dom"/>
</dbReference>
<evidence type="ECO:0000259" key="15">
    <source>
        <dbReference type="PROSITE" id="PS50885"/>
    </source>
</evidence>
<keyword evidence="4" id="KW-0145">Chemotaxis</keyword>
<dbReference type="InterPro" id="IPR004090">
    <property type="entry name" value="Chemotax_Me-accpt_rcpt"/>
</dbReference>
<reference evidence="16 17" key="1">
    <citation type="journal article" date="2024" name="Chem. Sci.">
        <title>Discovery of megapolipeptins by genome mining of a Burkholderiales bacteria collection.</title>
        <authorList>
            <person name="Paulo B.S."/>
            <person name="Recchia M.J.J."/>
            <person name="Lee S."/>
            <person name="Fergusson C.H."/>
            <person name="Romanowski S.B."/>
            <person name="Hernandez A."/>
            <person name="Krull N."/>
            <person name="Liu D.Y."/>
            <person name="Cavanagh H."/>
            <person name="Bos A."/>
            <person name="Gray C.A."/>
            <person name="Murphy B.T."/>
            <person name="Linington R.G."/>
            <person name="Eustaquio A.S."/>
        </authorList>
    </citation>
    <scope>NUCLEOTIDE SEQUENCE [LARGE SCALE GENOMIC DNA]</scope>
    <source>
        <strain evidence="16 17">RL21-008-BIB-B</strain>
    </source>
</reference>
<evidence type="ECO:0000256" key="4">
    <source>
        <dbReference type="ARBA" id="ARBA00022500"/>
    </source>
</evidence>
<evidence type="ECO:0000256" key="5">
    <source>
        <dbReference type="ARBA" id="ARBA00022519"/>
    </source>
</evidence>